<reference evidence="2" key="1">
    <citation type="submission" date="2022-01" db="EMBL/GenBank/DDBJ databases">
        <authorList>
            <person name="Braso-Vives M."/>
        </authorList>
    </citation>
    <scope>NUCLEOTIDE SEQUENCE</scope>
</reference>
<gene>
    <name evidence="2" type="primary">Hypp2469</name>
    <name evidence="2" type="ORF">BLAG_LOCUS17151</name>
</gene>
<dbReference type="EMBL" id="OV696689">
    <property type="protein sequence ID" value="CAH1261848.1"/>
    <property type="molecule type" value="Genomic_DNA"/>
</dbReference>
<dbReference type="Pfam" id="PF15794">
    <property type="entry name" value="CCDC106"/>
    <property type="match status" value="1"/>
</dbReference>
<evidence type="ECO:0000313" key="2">
    <source>
        <dbReference type="EMBL" id="CAH1261848.1"/>
    </source>
</evidence>
<dbReference type="CDD" id="cd19757">
    <property type="entry name" value="Bbox1"/>
    <property type="match status" value="1"/>
</dbReference>
<feature type="compositionally biased region" description="Polar residues" evidence="1">
    <location>
        <begin position="151"/>
        <end position="164"/>
    </location>
</feature>
<keyword evidence="3" id="KW-1185">Reference proteome</keyword>
<proteinExistence type="predicted"/>
<dbReference type="InterPro" id="IPR031591">
    <property type="entry name" value="CCDC106"/>
</dbReference>
<dbReference type="Proteomes" id="UP000838412">
    <property type="component" value="Chromosome 4"/>
</dbReference>
<evidence type="ECO:0000313" key="3">
    <source>
        <dbReference type="Proteomes" id="UP000838412"/>
    </source>
</evidence>
<dbReference type="AlphaFoldDB" id="A0A8J9ZV85"/>
<name>A0A8J9ZV85_BRALA</name>
<feature type="region of interest" description="Disordered" evidence="1">
    <location>
        <begin position="151"/>
        <end position="199"/>
    </location>
</feature>
<evidence type="ECO:0000256" key="1">
    <source>
        <dbReference type="SAM" id="MobiDB-lite"/>
    </source>
</evidence>
<accession>A0A8J9ZV85</accession>
<dbReference type="OrthoDB" id="9986552at2759"/>
<organism evidence="2 3">
    <name type="scientific">Branchiostoma lanceolatum</name>
    <name type="common">Common lancelet</name>
    <name type="synonym">Amphioxus lanceolatum</name>
    <dbReference type="NCBI Taxonomy" id="7740"/>
    <lineage>
        <taxon>Eukaryota</taxon>
        <taxon>Metazoa</taxon>
        <taxon>Chordata</taxon>
        <taxon>Cephalochordata</taxon>
        <taxon>Leptocardii</taxon>
        <taxon>Amphioxiformes</taxon>
        <taxon>Branchiostomatidae</taxon>
        <taxon>Branchiostoma</taxon>
    </lineage>
</organism>
<sequence length="326" mass="36290">MENNNFLYPGSRADWILKRAKEFEATARNFPCAGCGEPAKWVCLDAACVGYNQSRALCLCDMCDARFHITSSPVMQTHRRLAPVLYISLLLLHRYNTLLPDGTPVSLEKKRPHSPDEDDVSSSKRLCDPSTPPQVGTTDVRPLSIVTTFATNGYNPPTLTSSNGYPPPPSPAEMPQYSPSETAGSTADVMGPARRRKGDTSGIEYRATFGNNLRPIHDRYARILQHLRDDGTLTMPEAFRMESFAKLTVKNYLGIAELKLAAPNEYEAVLEAYKSRGKPLITVAGLERECRKALARRSDHVQEMRKIGQLLPFFDITYRYGTDSGV</sequence>
<feature type="region of interest" description="Disordered" evidence="1">
    <location>
        <begin position="102"/>
        <end position="139"/>
    </location>
</feature>
<feature type="compositionally biased region" description="Basic and acidic residues" evidence="1">
    <location>
        <begin position="107"/>
        <end position="127"/>
    </location>
</feature>
<protein>
    <submittedName>
        <fullName evidence="2">Hypp2469 protein</fullName>
    </submittedName>
</protein>